<dbReference type="InterPro" id="IPR050237">
    <property type="entry name" value="ATP-dep_AMP-bd_enzyme"/>
</dbReference>
<dbReference type="PROSITE" id="PS00455">
    <property type="entry name" value="AMP_BINDING"/>
    <property type="match status" value="1"/>
</dbReference>
<sequence length="571" mass="61946">MCAQSAQPVPTPGNVAQEDAVLSTMQDVPLLISRILTHGSSIHGTSQVITWTGEGDPQRRSYAEIGSRAAQLAHALREDLGVRGDERVATLMWNNAEHVEAYFAIPSMGAVLHTLNLRLPAEQLAWIVNHAADRVVIVNGSLIPLIAPLLPHLKTVEHVVVSGPGDRSPLADTHVQVHEYEELIAGQPVAYDWPELDERAAAAMCYTSGTTGDPKGVVYSHRSIYLHSMQVNMTQSMGLTDQDISLVVVPQFHVNAWGLPHATFMTGVHMLMPDRFLQPAPLAEMIESVQPTHAAAVPTIWQGLLAELTARPRNVSSLTQVTIGGSACPPSLMEAFDKLGMRVCHAWGMTETSPLGTIARPPAHAVGTDEEFAYRLTQGRFPAGVEARLTGPGGERLPWDGESAGELEVRGPWIAGAYYNGPDAEPLRPADKFSEDGWLKTGDVGTISADGFLTLTDRAKDVIKSGGEWISSVELENALMAHPDVAEAAVVAVPDDKWGERPLATVVLKEGSAADFTTLRTFLQEERKIAKWQLPERWTVIEAVPKTSVGKFDKKVLRRQYAEGALDVTQL</sequence>
<dbReference type="RefSeq" id="WP_058916486.1">
    <property type="nucleotide sequence ID" value="NZ_CBDRAI010000002.1"/>
</dbReference>
<dbReference type="Gene3D" id="3.40.50.12780">
    <property type="entry name" value="N-terminal domain of ligase-like"/>
    <property type="match status" value="1"/>
</dbReference>
<dbReference type="EMBL" id="CP109207">
    <property type="protein sequence ID" value="WUU54938.1"/>
    <property type="molecule type" value="Genomic_DNA"/>
</dbReference>
<dbReference type="Gene3D" id="3.30.300.30">
    <property type="match status" value="1"/>
</dbReference>
<keyword evidence="3" id="KW-0436">Ligase</keyword>
<dbReference type="InterPro" id="IPR000873">
    <property type="entry name" value="AMP-dep_synth/lig_dom"/>
</dbReference>
<dbReference type="InterPro" id="IPR045851">
    <property type="entry name" value="AMP-bd_C_sf"/>
</dbReference>
<name>A0ABZ1Y605_9ACTN</name>
<dbReference type="NCBIfam" id="NF004837">
    <property type="entry name" value="PRK06187.1"/>
    <property type="match status" value="1"/>
</dbReference>
<proteinExistence type="predicted"/>
<dbReference type="CDD" id="cd12119">
    <property type="entry name" value="ttLC_FACS_AlkK_like"/>
    <property type="match status" value="1"/>
</dbReference>
<dbReference type="GeneID" id="97450680"/>
<gene>
    <name evidence="3" type="ORF">OIE82_18055</name>
</gene>
<dbReference type="Pfam" id="PF00501">
    <property type="entry name" value="AMP-binding"/>
    <property type="match status" value="1"/>
</dbReference>
<feature type="domain" description="AMP-binding enzyme C-terminal" evidence="2">
    <location>
        <begin position="474"/>
        <end position="551"/>
    </location>
</feature>
<evidence type="ECO:0000259" key="1">
    <source>
        <dbReference type="Pfam" id="PF00501"/>
    </source>
</evidence>
<dbReference type="Pfam" id="PF13193">
    <property type="entry name" value="AMP-binding_C"/>
    <property type="match status" value="1"/>
</dbReference>
<protein>
    <submittedName>
        <fullName evidence="3">Long-chain fatty acid--CoA ligase</fullName>
    </submittedName>
</protein>
<dbReference type="PANTHER" id="PTHR43767">
    <property type="entry name" value="LONG-CHAIN-FATTY-ACID--COA LIGASE"/>
    <property type="match status" value="1"/>
</dbReference>
<feature type="domain" description="AMP-dependent synthetase/ligase" evidence="1">
    <location>
        <begin position="51"/>
        <end position="419"/>
    </location>
</feature>
<dbReference type="InterPro" id="IPR020845">
    <property type="entry name" value="AMP-binding_CS"/>
</dbReference>
<dbReference type="PANTHER" id="PTHR43767:SF11">
    <property type="entry name" value="MEDIUM-CHAIN-FATTY-ACID--COA LIGASE"/>
    <property type="match status" value="1"/>
</dbReference>
<dbReference type="InterPro" id="IPR025110">
    <property type="entry name" value="AMP-bd_C"/>
</dbReference>
<evidence type="ECO:0000259" key="2">
    <source>
        <dbReference type="Pfam" id="PF13193"/>
    </source>
</evidence>
<accession>A0ABZ1Y605</accession>
<evidence type="ECO:0000313" key="3">
    <source>
        <dbReference type="EMBL" id="WUU54938.1"/>
    </source>
</evidence>
<dbReference type="SUPFAM" id="SSF56801">
    <property type="entry name" value="Acetyl-CoA synthetase-like"/>
    <property type="match status" value="1"/>
</dbReference>
<dbReference type="GO" id="GO:0016874">
    <property type="term" value="F:ligase activity"/>
    <property type="evidence" value="ECO:0007669"/>
    <property type="project" value="UniProtKB-KW"/>
</dbReference>
<organism evidence="3">
    <name type="scientific">Streptomyces althioticus</name>
    <dbReference type="NCBI Taxonomy" id="83380"/>
    <lineage>
        <taxon>Bacteria</taxon>
        <taxon>Bacillati</taxon>
        <taxon>Actinomycetota</taxon>
        <taxon>Actinomycetes</taxon>
        <taxon>Kitasatosporales</taxon>
        <taxon>Streptomycetaceae</taxon>
        <taxon>Streptomyces</taxon>
        <taxon>Streptomyces althioticus group</taxon>
    </lineage>
</organism>
<reference evidence="3" key="1">
    <citation type="submission" date="2022-10" db="EMBL/GenBank/DDBJ databases">
        <title>The complete genomes of actinobacterial strains from the NBC collection.</title>
        <authorList>
            <person name="Joergensen T.S."/>
            <person name="Alvarez Arevalo M."/>
            <person name="Sterndorff E.B."/>
            <person name="Faurdal D."/>
            <person name="Vuksanovic O."/>
            <person name="Mourched A.-S."/>
            <person name="Charusanti P."/>
            <person name="Shaw S."/>
            <person name="Blin K."/>
            <person name="Weber T."/>
        </authorList>
    </citation>
    <scope>NUCLEOTIDE SEQUENCE [LARGE SCALE GENOMIC DNA]</scope>
    <source>
        <strain evidence="3">NBC 01686</strain>
    </source>
</reference>
<dbReference type="InterPro" id="IPR042099">
    <property type="entry name" value="ANL_N_sf"/>
</dbReference>